<sequence>GANQYHCPKCDRKVDARKSLRLARPPPYLHVTVERYHYDLKKGEREKLLNPVSFPQRLQLRASGGAREAAAQTSTYECIGYLEHVSDSAHSGHYTATLYQEEEDVAEALALVRPAAQAGAPEPDEAAARAAPEAGA</sequence>
<organism evidence="3 4">
    <name type="scientific">Prorocentrum cordatum</name>
    <dbReference type="NCBI Taxonomy" id="2364126"/>
    <lineage>
        <taxon>Eukaryota</taxon>
        <taxon>Sar</taxon>
        <taxon>Alveolata</taxon>
        <taxon>Dinophyceae</taxon>
        <taxon>Prorocentrales</taxon>
        <taxon>Prorocentraceae</taxon>
        <taxon>Prorocentrum</taxon>
    </lineage>
</organism>
<dbReference type="Pfam" id="PF00443">
    <property type="entry name" value="UCH"/>
    <property type="match status" value="1"/>
</dbReference>
<comment type="caution">
    <text evidence="3">The sequence shown here is derived from an EMBL/GenBank/DDBJ whole genome shotgun (WGS) entry which is preliminary data.</text>
</comment>
<feature type="region of interest" description="Disordered" evidence="1">
    <location>
        <begin position="115"/>
        <end position="136"/>
    </location>
</feature>
<dbReference type="InterPro" id="IPR038765">
    <property type="entry name" value="Papain-like_cys_pep_sf"/>
</dbReference>
<keyword evidence="4" id="KW-1185">Reference proteome</keyword>
<feature type="non-terminal residue" evidence="3">
    <location>
        <position position="1"/>
    </location>
</feature>
<evidence type="ECO:0000313" key="4">
    <source>
        <dbReference type="Proteomes" id="UP001189429"/>
    </source>
</evidence>
<evidence type="ECO:0000313" key="3">
    <source>
        <dbReference type="EMBL" id="CAK0862962.1"/>
    </source>
</evidence>
<feature type="non-terminal residue" evidence="3">
    <location>
        <position position="136"/>
    </location>
</feature>
<dbReference type="InterPro" id="IPR001394">
    <property type="entry name" value="Peptidase_C19_UCH"/>
</dbReference>
<feature type="domain" description="USP" evidence="2">
    <location>
        <begin position="1"/>
        <end position="136"/>
    </location>
</feature>
<proteinExistence type="predicted"/>
<dbReference type="SUPFAM" id="SSF54001">
    <property type="entry name" value="Cysteine proteinases"/>
    <property type="match status" value="1"/>
</dbReference>
<dbReference type="InterPro" id="IPR050164">
    <property type="entry name" value="Peptidase_C19"/>
</dbReference>
<dbReference type="PANTHER" id="PTHR24006">
    <property type="entry name" value="UBIQUITIN CARBOXYL-TERMINAL HYDROLASE"/>
    <property type="match status" value="1"/>
</dbReference>
<protein>
    <recommendedName>
        <fullName evidence="2">USP domain-containing protein</fullName>
    </recommendedName>
</protein>
<dbReference type="Proteomes" id="UP001189429">
    <property type="component" value="Unassembled WGS sequence"/>
</dbReference>
<accession>A0ABN9USE7</accession>
<dbReference type="EMBL" id="CAUYUJ010016214">
    <property type="protein sequence ID" value="CAK0862962.1"/>
    <property type="molecule type" value="Genomic_DNA"/>
</dbReference>
<dbReference type="Gene3D" id="3.90.70.10">
    <property type="entry name" value="Cysteine proteinases"/>
    <property type="match status" value="1"/>
</dbReference>
<dbReference type="PROSITE" id="PS50235">
    <property type="entry name" value="USP_3"/>
    <property type="match status" value="1"/>
</dbReference>
<evidence type="ECO:0000259" key="2">
    <source>
        <dbReference type="PROSITE" id="PS50235"/>
    </source>
</evidence>
<dbReference type="InterPro" id="IPR028889">
    <property type="entry name" value="USP"/>
</dbReference>
<reference evidence="3" key="1">
    <citation type="submission" date="2023-10" db="EMBL/GenBank/DDBJ databases">
        <authorList>
            <person name="Chen Y."/>
            <person name="Shah S."/>
            <person name="Dougan E. K."/>
            <person name="Thang M."/>
            <person name="Chan C."/>
        </authorList>
    </citation>
    <scope>NUCLEOTIDE SEQUENCE [LARGE SCALE GENOMIC DNA]</scope>
</reference>
<gene>
    <name evidence="3" type="ORF">PCOR1329_LOCUS51253</name>
</gene>
<evidence type="ECO:0000256" key="1">
    <source>
        <dbReference type="SAM" id="MobiDB-lite"/>
    </source>
</evidence>
<name>A0ABN9USE7_9DINO</name>